<dbReference type="PANTHER" id="PTHR46889:SF4">
    <property type="entry name" value="TRANSPOSASE INSO FOR INSERTION SEQUENCE ELEMENT IS911B-RELATED"/>
    <property type="match status" value="1"/>
</dbReference>
<proteinExistence type="predicted"/>
<dbReference type="InterPro" id="IPR012337">
    <property type="entry name" value="RNaseH-like_sf"/>
</dbReference>
<dbReference type="InterPro" id="IPR050900">
    <property type="entry name" value="Transposase_IS3/IS150/IS904"/>
</dbReference>
<organism evidence="2 3">
    <name type="scientific">Biformimicrobium ophioploci</name>
    <dbReference type="NCBI Taxonomy" id="3036711"/>
    <lineage>
        <taxon>Bacteria</taxon>
        <taxon>Pseudomonadati</taxon>
        <taxon>Pseudomonadota</taxon>
        <taxon>Gammaproteobacteria</taxon>
        <taxon>Cellvibrionales</taxon>
        <taxon>Microbulbiferaceae</taxon>
        <taxon>Biformimicrobium</taxon>
    </lineage>
</organism>
<protein>
    <recommendedName>
        <fullName evidence="1">Integrase catalytic domain-containing protein</fullName>
    </recommendedName>
</protein>
<evidence type="ECO:0000259" key="1">
    <source>
        <dbReference type="PROSITE" id="PS50994"/>
    </source>
</evidence>
<evidence type="ECO:0000313" key="3">
    <source>
        <dbReference type="Proteomes" id="UP001224392"/>
    </source>
</evidence>
<dbReference type="Gene3D" id="3.30.420.10">
    <property type="entry name" value="Ribonuclease H-like superfamily/Ribonuclease H"/>
    <property type="match status" value="1"/>
</dbReference>
<dbReference type="Pfam" id="PF00665">
    <property type="entry name" value="rve"/>
    <property type="match status" value="1"/>
</dbReference>
<comment type="caution">
    <text evidence="2">The sequence shown here is derived from an EMBL/GenBank/DDBJ whole genome shotgun (WGS) entry which is preliminary data.</text>
</comment>
<feature type="domain" description="Integrase catalytic" evidence="1">
    <location>
        <begin position="123"/>
        <end position="285"/>
    </location>
</feature>
<dbReference type="Proteomes" id="UP001224392">
    <property type="component" value="Unassembled WGS sequence"/>
</dbReference>
<dbReference type="InterPro" id="IPR048020">
    <property type="entry name" value="Transpos_IS3"/>
</dbReference>
<evidence type="ECO:0000313" key="2">
    <source>
        <dbReference type="EMBL" id="GMG88768.1"/>
    </source>
</evidence>
<dbReference type="EMBL" id="BSYJ01000016">
    <property type="protein sequence ID" value="GMG88768.1"/>
    <property type="molecule type" value="Genomic_DNA"/>
</dbReference>
<accession>A0ABQ6M339</accession>
<sequence>MVRYAYIESLRGEHAITKMCAWLGVSRAGYYKWRKWVPSAREKRRLLVEKVVVNTFWEFKERYGAPRLKDELEDEGIPACKNHIAQLLAKNGLRARNGKGYKYFPAPNARNHVSDNLLRRNFTASKPDEKWVSDITYIKLNRGNAYLAVIMDLYSRKIIGWALDTSMTNQLIIDAFQMAVKNRGVEPGLILHSDRGVQYRSGEYQHLLLSQGIRPSMSRKGNCWDNAVIESFFARLKVESLYAEDITTKGKAYSCVFEYIEMFYNRKRRHSANGNISPEQYEQNYYAKCA</sequence>
<dbReference type="Pfam" id="PF13333">
    <property type="entry name" value="rve_2"/>
    <property type="match status" value="1"/>
</dbReference>
<reference evidence="2 3" key="1">
    <citation type="submission" date="2023-04" db="EMBL/GenBank/DDBJ databases">
        <title>Marinobulbifer ophiurae gen. nov., sp. Nov., isolate from tissue of brittle star Ophioplocus japonicus.</title>
        <authorList>
            <person name="Kawano K."/>
            <person name="Sawayama S."/>
            <person name="Nakagawa S."/>
        </authorList>
    </citation>
    <scope>NUCLEOTIDE SEQUENCE [LARGE SCALE GENOMIC DNA]</scope>
    <source>
        <strain evidence="2 3">NKW57</strain>
    </source>
</reference>
<dbReference type="NCBIfam" id="NF033516">
    <property type="entry name" value="transpos_IS3"/>
    <property type="match status" value="1"/>
</dbReference>
<dbReference type="InterPro" id="IPR036397">
    <property type="entry name" value="RNaseH_sf"/>
</dbReference>
<dbReference type="SUPFAM" id="SSF53098">
    <property type="entry name" value="Ribonuclease H-like"/>
    <property type="match status" value="1"/>
</dbReference>
<dbReference type="InterPro" id="IPR001584">
    <property type="entry name" value="Integrase_cat-core"/>
</dbReference>
<gene>
    <name evidence="2" type="ORF">MNKW57_30890</name>
</gene>
<name>A0ABQ6M339_9GAMM</name>
<dbReference type="PANTHER" id="PTHR46889">
    <property type="entry name" value="TRANSPOSASE INSF FOR INSERTION SEQUENCE IS3B-RELATED"/>
    <property type="match status" value="1"/>
</dbReference>
<dbReference type="Pfam" id="PF13276">
    <property type="entry name" value="HTH_21"/>
    <property type="match status" value="1"/>
</dbReference>
<dbReference type="InterPro" id="IPR025948">
    <property type="entry name" value="HTH-like_dom"/>
</dbReference>
<dbReference type="PROSITE" id="PS50994">
    <property type="entry name" value="INTEGRASE"/>
    <property type="match status" value="1"/>
</dbReference>
<keyword evidence="3" id="KW-1185">Reference proteome</keyword>